<comment type="subcellular location">
    <subcellularLocation>
        <location evidence="11">Presynapse</location>
    </subcellularLocation>
</comment>
<dbReference type="PANTHER" id="PTHR12845:SF7">
    <property type="entry name" value="RHO GUANINE NUCLEOTIDE EXCHANGE FACTOR 15"/>
    <property type="match status" value="1"/>
</dbReference>
<dbReference type="Pfam" id="PF00018">
    <property type="entry name" value="SH3_1"/>
    <property type="match status" value="1"/>
</dbReference>
<feature type="region of interest" description="Disordered" evidence="15">
    <location>
        <begin position="824"/>
        <end position="856"/>
    </location>
</feature>
<dbReference type="Gene3D" id="2.30.29.30">
    <property type="entry name" value="Pleckstrin-homology domain (PH domain)/Phosphotyrosine-binding domain (PTB)"/>
    <property type="match status" value="1"/>
</dbReference>
<feature type="domain" description="PH" evidence="17">
    <location>
        <begin position="1237"/>
        <end position="1341"/>
    </location>
</feature>
<evidence type="ECO:0000256" key="13">
    <source>
        <dbReference type="PIRSR" id="PIRSR600239-51"/>
    </source>
</evidence>
<dbReference type="Pfam" id="PF00621">
    <property type="entry name" value="RhoGEF"/>
    <property type="match status" value="1"/>
</dbReference>
<keyword evidence="23" id="KW-1185">Reference proteome</keyword>
<evidence type="ECO:0000256" key="10">
    <source>
        <dbReference type="ARBA" id="ARBA00022840"/>
    </source>
</evidence>
<feature type="domain" description="RGS" evidence="20">
    <location>
        <begin position="63"/>
        <end position="175"/>
    </location>
</feature>
<keyword evidence="4" id="KW-0723">Serine/threonine-protein kinase</keyword>
<dbReference type="SUPFAM" id="SSF56112">
    <property type="entry name" value="Protein kinase-like (PK-like)"/>
    <property type="match status" value="1"/>
</dbReference>
<evidence type="ECO:0000256" key="14">
    <source>
        <dbReference type="PROSITE-ProRule" id="PRU00192"/>
    </source>
</evidence>
<evidence type="ECO:0000256" key="7">
    <source>
        <dbReference type="ARBA" id="ARBA00022679"/>
    </source>
</evidence>
<dbReference type="PROSITE" id="PS50011">
    <property type="entry name" value="PROTEIN_KINASE_DOM"/>
    <property type="match status" value="1"/>
</dbReference>
<dbReference type="InterPro" id="IPR035899">
    <property type="entry name" value="DBL_dom_sf"/>
</dbReference>
<evidence type="ECO:0000256" key="2">
    <source>
        <dbReference type="ARBA" id="ARBA00012427"/>
    </source>
</evidence>
<evidence type="ECO:0000259" key="17">
    <source>
        <dbReference type="PROSITE" id="PS50003"/>
    </source>
</evidence>
<evidence type="ECO:0000313" key="23">
    <source>
        <dbReference type="Proteomes" id="UP000281406"/>
    </source>
</evidence>
<dbReference type="SMART" id="SM00315">
    <property type="entry name" value="RGS"/>
    <property type="match status" value="1"/>
</dbReference>
<dbReference type="InterPro" id="IPR044926">
    <property type="entry name" value="RGS_subdomain_2"/>
</dbReference>
<dbReference type="InterPro" id="IPR000961">
    <property type="entry name" value="AGC-kinase_C"/>
</dbReference>
<dbReference type="Gene3D" id="3.30.200.20">
    <property type="entry name" value="Phosphorylase Kinase, domain 1"/>
    <property type="match status" value="1"/>
</dbReference>
<feature type="region of interest" description="Disordered" evidence="15">
    <location>
        <begin position="779"/>
        <end position="802"/>
    </location>
</feature>
<dbReference type="SUPFAM" id="SSF50044">
    <property type="entry name" value="SH3-domain"/>
    <property type="match status" value="1"/>
</dbReference>
<feature type="region of interest" description="Disordered" evidence="15">
    <location>
        <begin position="560"/>
        <end position="588"/>
    </location>
</feature>
<dbReference type="InterPro" id="IPR011993">
    <property type="entry name" value="PH-like_dom_sf"/>
</dbReference>
<proteinExistence type="inferred from homology"/>
<feature type="domain" description="SH3" evidence="16">
    <location>
        <begin position="1352"/>
        <end position="1413"/>
    </location>
</feature>
<reference evidence="22 23" key="1">
    <citation type="submission" date="2018-10" db="EMBL/GenBank/DDBJ databases">
        <title>Genome assembly for a Yunnan-Guizhou Plateau 3E fish, Anabarilius grahami (Regan), and its evolutionary and genetic applications.</title>
        <authorList>
            <person name="Jiang W."/>
        </authorList>
    </citation>
    <scope>NUCLEOTIDE SEQUENCE [LARGE SCALE GENOMIC DNA]</scope>
    <source>
        <strain evidence="22">AG-KIZ</strain>
        <tissue evidence="22">Muscle</tissue>
    </source>
</reference>
<dbReference type="PRINTS" id="PR00717">
    <property type="entry name" value="GPCRKINASE"/>
</dbReference>
<evidence type="ECO:0000256" key="3">
    <source>
        <dbReference type="ARBA" id="ARBA00022443"/>
    </source>
</evidence>
<dbReference type="Proteomes" id="UP000281406">
    <property type="component" value="Unassembled WGS sequence"/>
</dbReference>
<protein>
    <recommendedName>
        <fullName evidence="2">[beta-adrenergic-receptor] kinase</fullName>
        <ecNumber evidence="2">2.7.11.15</ecNumber>
    </recommendedName>
</protein>
<dbReference type="CDD" id="cd01221">
    <property type="entry name" value="PH_ephexin"/>
    <property type="match status" value="1"/>
</dbReference>
<dbReference type="FunFam" id="1.20.900.10:FF:000007">
    <property type="entry name" value="rho guanine nucleotide exchange factor 19"/>
    <property type="match status" value="1"/>
</dbReference>
<dbReference type="Gene3D" id="2.30.30.40">
    <property type="entry name" value="SH3 Domains"/>
    <property type="match status" value="1"/>
</dbReference>
<feature type="domain" description="Protein kinase" evidence="19">
    <location>
        <begin position="190"/>
        <end position="455"/>
    </location>
</feature>
<dbReference type="InterPro" id="IPR000719">
    <property type="entry name" value="Prot_kinase_dom"/>
</dbReference>
<dbReference type="PROSITE" id="PS50132">
    <property type="entry name" value="RGS"/>
    <property type="match status" value="1"/>
</dbReference>
<feature type="active site" description="Proton acceptor" evidence="13">
    <location>
        <position position="317"/>
    </location>
</feature>
<feature type="region of interest" description="Disordered" evidence="15">
    <location>
        <begin position="870"/>
        <end position="900"/>
    </location>
</feature>
<dbReference type="PROSITE" id="PS00108">
    <property type="entry name" value="PROTEIN_KINASE_ST"/>
    <property type="match status" value="1"/>
</dbReference>
<dbReference type="PROSITE" id="PS50010">
    <property type="entry name" value="DH_2"/>
    <property type="match status" value="1"/>
</dbReference>
<dbReference type="SMART" id="SM00220">
    <property type="entry name" value="S_TKc"/>
    <property type="match status" value="1"/>
</dbReference>
<dbReference type="InterPro" id="IPR000239">
    <property type="entry name" value="GPCR_kinase"/>
</dbReference>
<evidence type="ECO:0000256" key="11">
    <source>
        <dbReference type="ARBA" id="ARBA00034106"/>
    </source>
</evidence>
<evidence type="ECO:0000259" key="16">
    <source>
        <dbReference type="PROSITE" id="PS50002"/>
    </source>
</evidence>
<evidence type="ECO:0000259" key="21">
    <source>
        <dbReference type="PROSITE" id="PS51285"/>
    </source>
</evidence>
<feature type="compositionally biased region" description="Polar residues" evidence="15">
    <location>
        <begin position="791"/>
        <end position="802"/>
    </location>
</feature>
<dbReference type="CDD" id="cd08748">
    <property type="entry name" value="RGS_GRK1"/>
    <property type="match status" value="1"/>
</dbReference>
<sequence length="1437" mass="164001">MDIGGLETVVANSAYVSARGSIDSAAAATMRDKKYRTKLNLPHIRQCEHMKSTVDSSFNSMCVRQPIGKRLFQQYLESEPAHKNPVDLWKDIEDYNVAQENDRAKKAQKMVNKYYESSSKNFCDFLGDKAVSRVKEDHKNIRGDLFKESEQQLLVHLEAKALSGFKDSMYFLRYIQFKWLESQPVTEDWFIDFRVLGKGGFGEVHACQMKATGKMYANKKLNKKRLKKRKGYDGAIIEKRILAKVHSRFIVTLAYAFQTKTDLCLVMTIMNGGDLRFHMYNVDEKNPGFNETRACYYTAQIVCGLEHLHQHRIVYRDLKPENVLLDDAGHVRLSDLGLAVELPPGKDKTQGYAGTPGFMAPELLQKKEYDYTVDYFTLGVTLYEMVAAKGPFRCRGEQVDNNEVTRRILNDPVSYPPTFSKELKDLCEGLMEKDPDKRLGFKNNECAELKNQSFFKELNWGRLEAGMLPPPFVPDPKMVYAKDIDDVGAFSTVKGVVIDNKDNDFYSEFATGNVPIPWQEEMIETGVFGELNIWGQNGKLPNDLDPNYVEAKGGGRVAQALRNSEPGTGKQPAINYNSKESRYSKDMSQNGMSLVVEARCSTRIEDRVQHISSFSRLNKRGHIWDEKQMPEMNHQLAVDDVDVGRSAPDGSEMNNSVSGTKESHQGSIAPPTTSEEKHCHCICHLQRPGMKLVWVPLQEKKNDMDTVIHKHQNRGSQRNRFPNKEDVLTSNEVSMPQNNPSHHSKHQVLPPCVNCQSFLLHHSPHKLAGKRFAYADESFQNHSKPPVPPRTYQSSEHQNSQQYTQLDHIDAHIYLALLPSNDNKVTAPAVPPRPPPRLPRHPPQKQKTDRRSSQPALACVVSLRGGGPPIRNTSSCVRGRLSRPKSELNPSGESYENGDFEGWESIDTKELCDNTGSPRRISSDWEPNSDYEPLYQIYQAKVSKEASQIQTDSPDCNRRSVSETLGLEGPGGLGVVDPRSKRGPEEITLWQDLPVVKESGMLYKLTRTEIQRQESMFEVLTSEASYLRSLRVLKDHFLGSRELNETLVIHDRKALFSNLLQVYEVSERFIGDLLKRVDESVVISDVCDIIYEHSKNYFSVFIDYVRNQQYQEKTYSRLMDSNRDFSVVMRRLELSPLCKRLPFTSFMLLPFQRITRIKILIQNIQKRTAKGTKEEETTSKALASVSELIAQANTQVGQMKQMEELIHISNKLEFDKLKAVPIVSKTRCLEKQGELQELSKRGSLFSIRNKCTPVYMFLFNDLLILTTKKSGCPDRFVVIDHAHRSLVQVQATENSLGPHLDHCFCLTLLENHRGHTCEHLLKANTESDMHRWMAAFPSINGALWEEKIYEDWDCPQVQCISQYVAKQADELSLEPSDVINVLRKTSEGWYEGMRIYDGKKGWFPAENVREVTTDHQRRRNVREQYQISQTTSQNTQS</sequence>
<dbReference type="GO" id="GO:0005085">
    <property type="term" value="F:guanyl-nucleotide exchange factor activity"/>
    <property type="evidence" value="ECO:0007669"/>
    <property type="project" value="UniProtKB-KW"/>
</dbReference>
<comment type="similarity">
    <text evidence="1">Belongs to the protein kinase superfamily. AGC Ser/Thr protein kinase family. GPRK subfamily.</text>
</comment>
<dbReference type="InterPro" id="IPR008271">
    <property type="entry name" value="Ser/Thr_kinase_AS"/>
</dbReference>
<accession>A0A3N0XTS9</accession>
<keyword evidence="3 14" id="KW-0728">SH3 domain</keyword>
<dbReference type="GO" id="GO:0007165">
    <property type="term" value="P:signal transduction"/>
    <property type="evidence" value="ECO:0007669"/>
    <property type="project" value="InterPro"/>
</dbReference>
<evidence type="ECO:0000313" key="22">
    <source>
        <dbReference type="EMBL" id="ROJ44590.1"/>
    </source>
</evidence>
<evidence type="ECO:0000256" key="12">
    <source>
        <dbReference type="ARBA" id="ARBA00036224"/>
    </source>
</evidence>
<dbReference type="PANTHER" id="PTHR12845">
    <property type="entry name" value="GUANINE NUCLEOTIDE EXCHANGE FACTOR"/>
    <property type="match status" value="1"/>
</dbReference>
<evidence type="ECO:0000256" key="6">
    <source>
        <dbReference type="ARBA" id="ARBA00022658"/>
    </source>
</evidence>
<dbReference type="GO" id="GO:0050254">
    <property type="term" value="F:rhodopsin kinase activity"/>
    <property type="evidence" value="ECO:0007669"/>
    <property type="project" value="UniProtKB-ARBA"/>
</dbReference>
<dbReference type="SUPFAM" id="SSF48097">
    <property type="entry name" value="Regulator of G-protein signaling, RGS"/>
    <property type="match status" value="1"/>
</dbReference>
<dbReference type="CDD" id="cd00160">
    <property type="entry name" value="RhoGEF"/>
    <property type="match status" value="1"/>
</dbReference>
<dbReference type="InterPro" id="IPR011009">
    <property type="entry name" value="Kinase-like_dom_sf"/>
</dbReference>
<dbReference type="InterPro" id="IPR047270">
    <property type="entry name" value="PH_ephexin"/>
</dbReference>
<dbReference type="SMART" id="SM00133">
    <property type="entry name" value="S_TK_X"/>
    <property type="match status" value="1"/>
</dbReference>
<dbReference type="InterPro" id="IPR000219">
    <property type="entry name" value="DH_dom"/>
</dbReference>
<dbReference type="Pfam" id="PF00069">
    <property type="entry name" value="Pkinase"/>
    <property type="match status" value="1"/>
</dbReference>
<dbReference type="SMART" id="SM00233">
    <property type="entry name" value="PH"/>
    <property type="match status" value="1"/>
</dbReference>
<feature type="region of interest" description="Disordered" evidence="15">
    <location>
        <begin position="647"/>
        <end position="673"/>
    </location>
</feature>
<evidence type="ECO:0000256" key="9">
    <source>
        <dbReference type="ARBA" id="ARBA00022777"/>
    </source>
</evidence>
<keyword evidence="7" id="KW-0808">Transferase</keyword>
<evidence type="ECO:0000256" key="4">
    <source>
        <dbReference type="ARBA" id="ARBA00022527"/>
    </source>
</evidence>
<dbReference type="Gene3D" id="1.10.167.10">
    <property type="entry name" value="Regulator of G-protein Signalling 4, domain 2"/>
    <property type="match status" value="1"/>
</dbReference>
<dbReference type="PROSITE" id="PS50003">
    <property type="entry name" value="PH_DOMAIN"/>
    <property type="match status" value="1"/>
</dbReference>
<dbReference type="InterPro" id="IPR016137">
    <property type="entry name" value="RGS"/>
</dbReference>
<feature type="domain" description="AGC-kinase C-terminal" evidence="21">
    <location>
        <begin position="456"/>
        <end position="521"/>
    </location>
</feature>
<keyword evidence="5" id="KW-0597">Phosphoprotein</keyword>
<evidence type="ECO:0000259" key="18">
    <source>
        <dbReference type="PROSITE" id="PS50010"/>
    </source>
</evidence>
<dbReference type="GO" id="GO:0098793">
    <property type="term" value="C:presynapse"/>
    <property type="evidence" value="ECO:0007669"/>
    <property type="project" value="UniProtKB-SubCell"/>
</dbReference>
<dbReference type="GO" id="GO:0005524">
    <property type="term" value="F:ATP binding"/>
    <property type="evidence" value="ECO:0007669"/>
    <property type="project" value="UniProtKB-KW"/>
</dbReference>
<keyword evidence="9 22" id="KW-0418">Kinase</keyword>
<dbReference type="OrthoDB" id="27593at2759"/>
<evidence type="ECO:0000256" key="8">
    <source>
        <dbReference type="ARBA" id="ARBA00022741"/>
    </source>
</evidence>
<dbReference type="InterPro" id="IPR036305">
    <property type="entry name" value="RGS_sf"/>
</dbReference>
<comment type="catalytic activity">
    <reaction evidence="12">
        <text>[beta-adrenergic receptor] + ATP = [beta-adrenergic receptor]-phosphate + ADP + H(+)</text>
        <dbReference type="Rhea" id="RHEA:19429"/>
        <dbReference type="Rhea" id="RHEA-COMP:11222"/>
        <dbReference type="Rhea" id="RHEA-COMP:11223"/>
        <dbReference type="ChEBI" id="CHEBI:15378"/>
        <dbReference type="ChEBI" id="CHEBI:30616"/>
        <dbReference type="ChEBI" id="CHEBI:43176"/>
        <dbReference type="ChEBI" id="CHEBI:68546"/>
        <dbReference type="ChEBI" id="CHEBI:456216"/>
        <dbReference type="EC" id="2.7.11.15"/>
    </reaction>
    <physiologicalReaction direction="left-to-right" evidence="12">
        <dbReference type="Rhea" id="RHEA:19430"/>
    </physiologicalReaction>
</comment>
<keyword evidence="6" id="KW-0344">Guanine-nucleotide releasing factor</keyword>
<keyword evidence="10" id="KW-0067">ATP-binding</keyword>
<dbReference type="InterPro" id="IPR047271">
    <property type="entry name" value="Ephexin-like"/>
</dbReference>
<evidence type="ECO:0000256" key="1">
    <source>
        <dbReference type="ARBA" id="ARBA00009793"/>
    </source>
</evidence>
<dbReference type="SUPFAM" id="SSF50729">
    <property type="entry name" value="PH domain-like"/>
    <property type="match status" value="1"/>
</dbReference>
<dbReference type="InterPro" id="IPR036028">
    <property type="entry name" value="SH3-like_dom_sf"/>
</dbReference>
<evidence type="ECO:0000256" key="15">
    <source>
        <dbReference type="SAM" id="MobiDB-lite"/>
    </source>
</evidence>
<dbReference type="InterPro" id="IPR001849">
    <property type="entry name" value="PH_domain"/>
</dbReference>
<keyword evidence="8" id="KW-0547">Nucleotide-binding</keyword>
<dbReference type="PROSITE" id="PS51285">
    <property type="entry name" value="AGC_KINASE_CTER"/>
    <property type="match status" value="1"/>
</dbReference>
<dbReference type="InterPro" id="IPR001452">
    <property type="entry name" value="SH3_domain"/>
</dbReference>
<dbReference type="SUPFAM" id="SSF48065">
    <property type="entry name" value="DBL homology domain (DH-domain)"/>
    <property type="match status" value="1"/>
</dbReference>
<dbReference type="Pfam" id="PF00169">
    <property type="entry name" value="PH"/>
    <property type="match status" value="1"/>
</dbReference>
<evidence type="ECO:0000256" key="5">
    <source>
        <dbReference type="ARBA" id="ARBA00022553"/>
    </source>
</evidence>
<dbReference type="Gene3D" id="1.10.510.10">
    <property type="entry name" value="Transferase(Phosphotransferase) domain 1"/>
    <property type="match status" value="1"/>
</dbReference>
<evidence type="ECO:0000259" key="20">
    <source>
        <dbReference type="PROSITE" id="PS50132"/>
    </source>
</evidence>
<organism evidence="22 23">
    <name type="scientific">Anabarilius grahami</name>
    <name type="common">Kanglang fish</name>
    <name type="synonym">Barilius grahami</name>
    <dbReference type="NCBI Taxonomy" id="495550"/>
    <lineage>
        <taxon>Eukaryota</taxon>
        <taxon>Metazoa</taxon>
        <taxon>Chordata</taxon>
        <taxon>Craniata</taxon>
        <taxon>Vertebrata</taxon>
        <taxon>Euteleostomi</taxon>
        <taxon>Actinopterygii</taxon>
        <taxon>Neopterygii</taxon>
        <taxon>Teleostei</taxon>
        <taxon>Ostariophysi</taxon>
        <taxon>Cypriniformes</taxon>
        <taxon>Xenocyprididae</taxon>
        <taxon>Xenocypridinae</taxon>
        <taxon>Xenocypridinae incertae sedis</taxon>
        <taxon>Anabarilius</taxon>
    </lineage>
</organism>
<dbReference type="EMBL" id="RJVU01060737">
    <property type="protein sequence ID" value="ROJ44590.1"/>
    <property type="molecule type" value="Genomic_DNA"/>
</dbReference>
<dbReference type="SMART" id="SM00325">
    <property type="entry name" value="RhoGEF"/>
    <property type="match status" value="1"/>
</dbReference>
<dbReference type="Pfam" id="PF00615">
    <property type="entry name" value="RGS"/>
    <property type="match status" value="1"/>
</dbReference>
<dbReference type="SMART" id="SM00326">
    <property type="entry name" value="SH3"/>
    <property type="match status" value="1"/>
</dbReference>
<dbReference type="PROSITE" id="PS50002">
    <property type="entry name" value="SH3"/>
    <property type="match status" value="1"/>
</dbReference>
<dbReference type="FunFam" id="1.10.510.10:FF:000074">
    <property type="entry name" value="G protein-coupled receptor kinase"/>
    <property type="match status" value="1"/>
</dbReference>
<comment type="caution">
    <text evidence="22">The sequence shown here is derived from an EMBL/GenBank/DDBJ whole genome shotgun (WGS) entry which is preliminary data.</text>
</comment>
<name>A0A3N0XTS9_ANAGA</name>
<dbReference type="Gene3D" id="1.20.900.10">
    <property type="entry name" value="Dbl homology (DH) domain"/>
    <property type="match status" value="1"/>
</dbReference>
<dbReference type="EC" id="2.7.11.15" evidence="2"/>
<feature type="domain" description="DH" evidence="18">
    <location>
        <begin position="1011"/>
        <end position="1195"/>
    </location>
</feature>
<gene>
    <name evidence="22" type="ORF">DPX16_4908</name>
</gene>
<feature type="region of interest" description="Disordered" evidence="15">
    <location>
        <begin position="947"/>
        <end position="978"/>
    </location>
</feature>
<dbReference type="CDD" id="cd11793">
    <property type="entry name" value="SH3_ephexin1_like"/>
    <property type="match status" value="1"/>
</dbReference>
<dbReference type="GO" id="GO:0047696">
    <property type="term" value="F:beta-adrenergic receptor kinase activity"/>
    <property type="evidence" value="ECO:0007669"/>
    <property type="project" value="UniProtKB-EC"/>
</dbReference>
<evidence type="ECO:0000259" key="19">
    <source>
        <dbReference type="PROSITE" id="PS50011"/>
    </source>
</evidence>